<dbReference type="Pfam" id="PF18912">
    <property type="entry name" value="DZR_2"/>
    <property type="match status" value="1"/>
</dbReference>
<gene>
    <name evidence="4" type="ORF">ENT73_04570</name>
</gene>
<dbReference type="AlphaFoldDB" id="A0A832LVT6"/>
<dbReference type="Pfam" id="PF00156">
    <property type="entry name" value="Pribosyltran"/>
    <property type="match status" value="1"/>
</dbReference>
<sequence>MFSIVQNSPLKFLRPIVRILERFLNFLYPQLCLGCQSPLKFNESLYCTNCIPKLPLLRCYCQRCGTPLSDNLLEYVAPSTLRYCHNCHEGDFPLERVYAAFRYEEPLKSLIHRAKFGEDFVLAYQLGRLLKQVIDLPLRAYDLILPVPLSKERLRERGYNQSLLLLWGYGGLRKVPSILERIKHTLPQSKLSAKEREKNIKGAFAVKDLVRDKRILLVDDVMTSGATLREAAKVLKKVSAREVHALVLARA</sequence>
<accession>A0A832LVT6</accession>
<evidence type="ECO:0000259" key="2">
    <source>
        <dbReference type="Pfam" id="PF00156"/>
    </source>
</evidence>
<dbReference type="Gene3D" id="3.40.50.2020">
    <property type="match status" value="1"/>
</dbReference>
<dbReference type="PANTHER" id="PTHR47505">
    <property type="entry name" value="DNA UTILIZATION PROTEIN YHGH"/>
    <property type="match status" value="1"/>
</dbReference>
<dbReference type="InterPro" id="IPR000836">
    <property type="entry name" value="PRTase_dom"/>
</dbReference>
<evidence type="ECO:0000256" key="1">
    <source>
        <dbReference type="ARBA" id="ARBA00008007"/>
    </source>
</evidence>
<evidence type="ECO:0000313" key="4">
    <source>
        <dbReference type="EMBL" id="HGV55343.1"/>
    </source>
</evidence>
<dbReference type="InterPro" id="IPR029057">
    <property type="entry name" value="PRTase-like"/>
</dbReference>
<name>A0A832LVT6_9BACT</name>
<protein>
    <submittedName>
        <fullName evidence="4">ComF family protein</fullName>
    </submittedName>
</protein>
<comment type="similarity">
    <text evidence="1">Belongs to the ComF/GntX family.</text>
</comment>
<dbReference type="InterPro" id="IPR044005">
    <property type="entry name" value="DZR_2"/>
</dbReference>
<feature type="domain" description="Phosphoribosyltransferase" evidence="2">
    <location>
        <begin position="206"/>
        <end position="250"/>
    </location>
</feature>
<dbReference type="CDD" id="cd06223">
    <property type="entry name" value="PRTases_typeI"/>
    <property type="match status" value="1"/>
</dbReference>
<evidence type="ECO:0000259" key="3">
    <source>
        <dbReference type="Pfam" id="PF18912"/>
    </source>
</evidence>
<comment type="caution">
    <text evidence="4">The sequence shown here is derived from an EMBL/GenBank/DDBJ whole genome shotgun (WGS) entry which is preliminary data.</text>
</comment>
<proteinExistence type="inferred from homology"/>
<dbReference type="InterPro" id="IPR051910">
    <property type="entry name" value="ComF/GntX_DNA_util-trans"/>
</dbReference>
<dbReference type="PANTHER" id="PTHR47505:SF1">
    <property type="entry name" value="DNA UTILIZATION PROTEIN YHGH"/>
    <property type="match status" value="1"/>
</dbReference>
<dbReference type="SUPFAM" id="SSF53271">
    <property type="entry name" value="PRTase-like"/>
    <property type="match status" value="1"/>
</dbReference>
<dbReference type="EMBL" id="DSZU01000078">
    <property type="protein sequence ID" value="HGV55343.1"/>
    <property type="molecule type" value="Genomic_DNA"/>
</dbReference>
<reference evidence="4" key="1">
    <citation type="journal article" date="2020" name="mSystems">
        <title>Genome- and Community-Level Interaction Insights into Carbon Utilization and Element Cycling Functions of Hydrothermarchaeota in Hydrothermal Sediment.</title>
        <authorList>
            <person name="Zhou Z."/>
            <person name="Liu Y."/>
            <person name="Xu W."/>
            <person name="Pan J."/>
            <person name="Luo Z.H."/>
            <person name="Li M."/>
        </authorList>
    </citation>
    <scope>NUCLEOTIDE SEQUENCE [LARGE SCALE GENOMIC DNA]</scope>
    <source>
        <strain evidence="4">SpSt-605</strain>
    </source>
</reference>
<organism evidence="4">
    <name type="scientific">Caldimicrobium thiodismutans</name>
    <dbReference type="NCBI Taxonomy" id="1653476"/>
    <lineage>
        <taxon>Bacteria</taxon>
        <taxon>Pseudomonadati</taxon>
        <taxon>Thermodesulfobacteriota</taxon>
        <taxon>Thermodesulfobacteria</taxon>
        <taxon>Thermodesulfobacteriales</taxon>
        <taxon>Thermodesulfobacteriaceae</taxon>
        <taxon>Caldimicrobium</taxon>
    </lineage>
</organism>
<feature type="domain" description="Double zinc ribbon" evidence="3">
    <location>
        <begin position="23"/>
        <end position="87"/>
    </location>
</feature>